<gene>
    <name evidence="2" type="ORF">ALQ73_102756</name>
</gene>
<keyword evidence="1" id="KW-1133">Transmembrane helix</keyword>
<dbReference type="PROSITE" id="PS51257">
    <property type="entry name" value="PROKAR_LIPOPROTEIN"/>
    <property type="match status" value="1"/>
</dbReference>
<evidence type="ECO:0008006" key="4">
    <source>
        <dbReference type="Google" id="ProtNLM"/>
    </source>
</evidence>
<dbReference type="AlphaFoldDB" id="A0A3M4YQW8"/>
<dbReference type="Proteomes" id="UP000276829">
    <property type="component" value="Unassembled WGS sequence"/>
</dbReference>
<sequence length="62" mass="7011">MTVERILVFGFTATIIAMAACTYVIRKEIRYASYITAPDAVVKQLEEEGSKTRDLIRSTRGR</sequence>
<proteinExistence type="predicted"/>
<reference evidence="2 3" key="1">
    <citation type="submission" date="2018-08" db="EMBL/GenBank/DDBJ databases">
        <title>Recombination of ecologically and evolutionarily significant loci maintains genetic cohesion in the Pseudomonas syringae species complex.</title>
        <authorList>
            <person name="Dillon M."/>
            <person name="Thakur S."/>
            <person name="Almeida R.N.D."/>
            <person name="Weir B.S."/>
            <person name="Guttman D.S."/>
        </authorList>
    </citation>
    <scope>NUCLEOTIDE SEQUENCE [LARGE SCALE GENOMIC DNA]</scope>
    <source>
        <strain evidence="2 3">ICMP 4324</strain>
    </source>
</reference>
<keyword evidence="1" id="KW-0472">Membrane</keyword>
<protein>
    <recommendedName>
        <fullName evidence="4">Lipoprotein</fullName>
    </recommendedName>
</protein>
<evidence type="ECO:0000313" key="3">
    <source>
        <dbReference type="Proteomes" id="UP000276829"/>
    </source>
</evidence>
<name>A0A3M4YQW8_PSESG</name>
<evidence type="ECO:0000256" key="1">
    <source>
        <dbReference type="SAM" id="Phobius"/>
    </source>
</evidence>
<accession>A0A3M4YQW8</accession>
<evidence type="ECO:0000313" key="2">
    <source>
        <dbReference type="EMBL" id="RMM74441.1"/>
    </source>
</evidence>
<comment type="caution">
    <text evidence="2">The sequence shown here is derived from an EMBL/GenBank/DDBJ whole genome shotgun (WGS) entry which is preliminary data.</text>
</comment>
<feature type="transmembrane region" description="Helical" evidence="1">
    <location>
        <begin position="6"/>
        <end position="25"/>
    </location>
</feature>
<dbReference type="EMBL" id="RBON01000038">
    <property type="protein sequence ID" value="RMM74441.1"/>
    <property type="molecule type" value="Genomic_DNA"/>
</dbReference>
<organism evidence="2 3">
    <name type="scientific">Pseudomonas savastanoi pv. glycinea</name>
    <name type="common">Pseudomonas syringae pv. glycinea</name>
    <dbReference type="NCBI Taxonomy" id="318"/>
    <lineage>
        <taxon>Bacteria</taxon>
        <taxon>Pseudomonadati</taxon>
        <taxon>Pseudomonadota</taxon>
        <taxon>Gammaproteobacteria</taxon>
        <taxon>Pseudomonadales</taxon>
        <taxon>Pseudomonadaceae</taxon>
        <taxon>Pseudomonas</taxon>
    </lineage>
</organism>
<keyword evidence="1" id="KW-0812">Transmembrane</keyword>